<accession>A0A382FF09</accession>
<protein>
    <submittedName>
        <fullName evidence="1">Uncharacterized protein</fullName>
    </submittedName>
</protein>
<evidence type="ECO:0000313" key="1">
    <source>
        <dbReference type="EMBL" id="SVB61668.1"/>
    </source>
</evidence>
<proteinExistence type="predicted"/>
<reference evidence="1" key="1">
    <citation type="submission" date="2018-05" db="EMBL/GenBank/DDBJ databases">
        <authorList>
            <person name="Lanie J.A."/>
            <person name="Ng W.-L."/>
            <person name="Kazmierczak K.M."/>
            <person name="Andrzejewski T.M."/>
            <person name="Davidsen T.M."/>
            <person name="Wayne K.J."/>
            <person name="Tettelin H."/>
            <person name="Glass J.I."/>
            <person name="Rusch D."/>
            <person name="Podicherti R."/>
            <person name="Tsui H.-C.T."/>
            <person name="Winkler M.E."/>
        </authorList>
    </citation>
    <scope>NUCLEOTIDE SEQUENCE</scope>
</reference>
<organism evidence="1">
    <name type="scientific">marine metagenome</name>
    <dbReference type="NCBI Taxonomy" id="408172"/>
    <lineage>
        <taxon>unclassified sequences</taxon>
        <taxon>metagenomes</taxon>
        <taxon>ecological metagenomes</taxon>
    </lineage>
</organism>
<name>A0A382FF09_9ZZZZ</name>
<sequence>MNCDKTGEHASEYIPASSNHCKKIQNNDKDALIDAIKSFDVDRKEIQDMTWEKHNLEKWKSNFTDSVSKTIERFQSSHSTLPI</sequence>
<gene>
    <name evidence="1" type="ORF">METZ01_LOCUS214522</name>
</gene>
<dbReference type="EMBL" id="UINC01049642">
    <property type="protein sequence ID" value="SVB61668.1"/>
    <property type="molecule type" value="Genomic_DNA"/>
</dbReference>
<dbReference type="AlphaFoldDB" id="A0A382FF09"/>